<dbReference type="PANTHER" id="PTHR24252:SF21">
    <property type="entry name" value="TRANSMEMBRANE SERINE PROTEASE 12"/>
    <property type="match status" value="1"/>
</dbReference>
<evidence type="ECO:0000313" key="9">
    <source>
        <dbReference type="Proteomes" id="UP000248484"/>
    </source>
</evidence>
<accession>A0A9W2WR10</accession>
<dbReference type="InterPro" id="IPR001254">
    <property type="entry name" value="Trypsin_dom"/>
</dbReference>
<keyword evidence="7" id="KW-1133">Transmembrane helix</keyword>
<dbReference type="InterPro" id="IPR001314">
    <property type="entry name" value="Peptidase_S1A"/>
</dbReference>
<dbReference type="PROSITE" id="PS00134">
    <property type="entry name" value="TRYPSIN_HIS"/>
    <property type="match status" value="1"/>
</dbReference>
<name>A0A9W2WR10_PHYMC</name>
<dbReference type="SUPFAM" id="SSF50494">
    <property type="entry name" value="Trypsin-like serine proteases"/>
    <property type="match status" value="1"/>
</dbReference>
<dbReference type="InterPro" id="IPR009003">
    <property type="entry name" value="Peptidase_S1_PA"/>
</dbReference>
<keyword evidence="7 10" id="KW-0812">Transmembrane</keyword>
<evidence type="ECO:0000256" key="6">
    <source>
        <dbReference type="SAM" id="MobiDB-lite"/>
    </source>
</evidence>
<keyword evidence="2 5" id="KW-0378">Hydrolase</keyword>
<dbReference type="FunFam" id="2.40.10.10:FF:000003">
    <property type="entry name" value="Transmembrane serine protease 3"/>
    <property type="match status" value="1"/>
</dbReference>
<keyword evidence="3 5" id="KW-0720">Serine protease</keyword>
<evidence type="ECO:0000256" key="4">
    <source>
        <dbReference type="ARBA" id="ARBA00023157"/>
    </source>
</evidence>
<dbReference type="CTD" id="283471"/>
<dbReference type="Proteomes" id="UP000248484">
    <property type="component" value="Chromosome 6"/>
</dbReference>
<dbReference type="OrthoDB" id="6339452at2759"/>
<sequence>MPAAILPTRSSDMGLGLLSAALLFLGGALICSEHYSLSERSGRGSSREQARGRRWLEAVSGRPRAQKEHQAPEEEGLNAKDCGTAPLANMFKGSRIVGGTEAQIGAWPWLVSLQIQSGRYLAHVCAGSLVKNRWVLTAAHCTKDTRDPVMWRVVIGTNNIDGRQPHSKKMKVKAIIIHPDFDVESYENDIALFHLKKAVRYNDYIQPICLPFGVFQRLNRNTKCFISGWGRTKEEGNITKKLHEAEVHYISRSFCNSDKSYGDIIPYTSFCAGDEDGVFDTCRGDSGGPLMCYLPERKRYFVMGITSYGYGCGRKNFPGVYSGPSFYQKWLTDHFYQASNEGIFNINILLGQVLVALGSVVLLAAP</sequence>
<dbReference type="CDD" id="cd00190">
    <property type="entry name" value="Tryp_SPc"/>
    <property type="match status" value="1"/>
</dbReference>
<gene>
    <name evidence="10" type="primary">TMPRSS12</name>
</gene>
<feature type="domain" description="Peptidase S1" evidence="8">
    <location>
        <begin position="96"/>
        <end position="336"/>
    </location>
</feature>
<protein>
    <submittedName>
        <fullName evidence="10">Transmembrane protease serine 12</fullName>
    </submittedName>
</protein>
<dbReference type="PANTHER" id="PTHR24252">
    <property type="entry name" value="ACROSIN-RELATED"/>
    <property type="match status" value="1"/>
</dbReference>
<feature type="compositionally biased region" description="Basic and acidic residues" evidence="6">
    <location>
        <begin position="39"/>
        <end position="56"/>
    </location>
</feature>
<evidence type="ECO:0000256" key="7">
    <source>
        <dbReference type="SAM" id="Phobius"/>
    </source>
</evidence>
<keyword evidence="7" id="KW-0472">Membrane</keyword>
<evidence type="ECO:0000313" key="10">
    <source>
        <dbReference type="RefSeq" id="XP_054941609.1"/>
    </source>
</evidence>
<dbReference type="Gene3D" id="2.40.10.10">
    <property type="entry name" value="Trypsin-like serine proteases"/>
    <property type="match status" value="1"/>
</dbReference>
<evidence type="ECO:0000256" key="2">
    <source>
        <dbReference type="ARBA" id="ARBA00022801"/>
    </source>
</evidence>
<dbReference type="RefSeq" id="XP_054941609.1">
    <property type="nucleotide sequence ID" value="XM_055085634.1"/>
</dbReference>
<dbReference type="GO" id="GO:0004252">
    <property type="term" value="F:serine-type endopeptidase activity"/>
    <property type="evidence" value="ECO:0007669"/>
    <property type="project" value="InterPro"/>
</dbReference>
<keyword evidence="1 5" id="KW-0645">Protease</keyword>
<feature type="transmembrane region" description="Helical" evidence="7">
    <location>
        <begin position="343"/>
        <end position="365"/>
    </location>
</feature>
<dbReference type="AlphaFoldDB" id="A0A9W2WR10"/>
<dbReference type="PROSITE" id="PS50240">
    <property type="entry name" value="TRYPSIN_DOM"/>
    <property type="match status" value="1"/>
</dbReference>
<evidence type="ECO:0000256" key="3">
    <source>
        <dbReference type="ARBA" id="ARBA00022825"/>
    </source>
</evidence>
<dbReference type="GeneID" id="102992411"/>
<feature type="region of interest" description="Disordered" evidence="6">
    <location>
        <begin position="39"/>
        <end position="80"/>
    </location>
</feature>
<organism evidence="9 10">
    <name type="scientific">Physeter macrocephalus</name>
    <name type="common">Sperm whale</name>
    <name type="synonym">Physeter catodon</name>
    <dbReference type="NCBI Taxonomy" id="9755"/>
    <lineage>
        <taxon>Eukaryota</taxon>
        <taxon>Metazoa</taxon>
        <taxon>Chordata</taxon>
        <taxon>Craniata</taxon>
        <taxon>Vertebrata</taxon>
        <taxon>Euteleostomi</taxon>
        <taxon>Mammalia</taxon>
        <taxon>Eutheria</taxon>
        <taxon>Laurasiatheria</taxon>
        <taxon>Artiodactyla</taxon>
        <taxon>Whippomorpha</taxon>
        <taxon>Cetacea</taxon>
        <taxon>Odontoceti</taxon>
        <taxon>Physeteridae</taxon>
        <taxon>Physeter</taxon>
    </lineage>
</organism>
<reference evidence="10" key="1">
    <citation type="submission" date="2025-08" db="UniProtKB">
        <authorList>
            <consortium name="RefSeq"/>
        </authorList>
    </citation>
    <scope>IDENTIFICATION</scope>
    <source>
        <tissue evidence="10">Muscle</tissue>
    </source>
</reference>
<dbReference type="InterPro" id="IPR033116">
    <property type="entry name" value="TRYPSIN_SER"/>
</dbReference>
<dbReference type="Pfam" id="PF00089">
    <property type="entry name" value="Trypsin"/>
    <property type="match status" value="1"/>
</dbReference>
<proteinExistence type="predicted"/>
<keyword evidence="4" id="KW-1015">Disulfide bond</keyword>
<dbReference type="KEGG" id="pcad:102992411"/>
<evidence type="ECO:0000256" key="5">
    <source>
        <dbReference type="RuleBase" id="RU363034"/>
    </source>
</evidence>
<dbReference type="GO" id="GO:0006508">
    <property type="term" value="P:proteolysis"/>
    <property type="evidence" value="ECO:0007669"/>
    <property type="project" value="UniProtKB-KW"/>
</dbReference>
<evidence type="ECO:0000259" key="8">
    <source>
        <dbReference type="PROSITE" id="PS50240"/>
    </source>
</evidence>
<keyword evidence="9" id="KW-1185">Reference proteome</keyword>
<dbReference type="SMART" id="SM00020">
    <property type="entry name" value="Tryp_SPc"/>
    <property type="match status" value="1"/>
</dbReference>
<dbReference type="PROSITE" id="PS00135">
    <property type="entry name" value="TRYPSIN_SER"/>
    <property type="match status" value="1"/>
</dbReference>
<dbReference type="PRINTS" id="PR00722">
    <property type="entry name" value="CHYMOTRYPSIN"/>
</dbReference>
<dbReference type="InterPro" id="IPR043504">
    <property type="entry name" value="Peptidase_S1_PA_chymotrypsin"/>
</dbReference>
<evidence type="ECO:0000256" key="1">
    <source>
        <dbReference type="ARBA" id="ARBA00022670"/>
    </source>
</evidence>
<dbReference type="InterPro" id="IPR018114">
    <property type="entry name" value="TRYPSIN_HIS"/>
</dbReference>